<comment type="caution">
    <text evidence="7">The sequence shown here is derived from an EMBL/GenBank/DDBJ whole genome shotgun (WGS) entry which is preliminary data.</text>
</comment>
<evidence type="ECO:0000313" key="7">
    <source>
        <dbReference type="EMBL" id="PTX64221.1"/>
    </source>
</evidence>
<keyword evidence="8" id="KW-1185">Reference proteome</keyword>
<evidence type="ECO:0000256" key="5">
    <source>
        <dbReference type="ARBA" id="ARBA00023136"/>
    </source>
</evidence>
<dbReference type="AlphaFoldDB" id="A0A2T6C7B5"/>
<keyword evidence="3 6" id="KW-0812">Transmembrane</keyword>
<feature type="transmembrane region" description="Helical" evidence="6">
    <location>
        <begin position="23"/>
        <end position="42"/>
    </location>
</feature>
<feature type="transmembrane region" description="Helical" evidence="6">
    <location>
        <begin position="76"/>
        <end position="97"/>
    </location>
</feature>
<dbReference type="EMBL" id="QBKR01000003">
    <property type="protein sequence ID" value="PTX64221.1"/>
    <property type="molecule type" value="Genomic_DNA"/>
</dbReference>
<evidence type="ECO:0000256" key="2">
    <source>
        <dbReference type="ARBA" id="ARBA00022475"/>
    </source>
</evidence>
<name>A0A2T6C7B5_9BACL</name>
<evidence type="ECO:0000256" key="3">
    <source>
        <dbReference type="ARBA" id="ARBA00022692"/>
    </source>
</evidence>
<keyword evidence="4 6" id="KW-1133">Transmembrane helix</keyword>
<organism evidence="7 8">
    <name type="scientific">Melghirimyces profundicolus</name>
    <dbReference type="NCBI Taxonomy" id="1242148"/>
    <lineage>
        <taxon>Bacteria</taxon>
        <taxon>Bacillati</taxon>
        <taxon>Bacillota</taxon>
        <taxon>Bacilli</taxon>
        <taxon>Bacillales</taxon>
        <taxon>Thermoactinomycetaceae</taxon>
        <taxon>Melghirimyces</taxon>
    </lineage>
</organism>
<gene>
    <name evidence="7" type="ORF">C8P63_1033</name>
</gene>
<dbReference type="GO" id="GO:0005886">
    <property type="term" value="C:plasma membrane"/>
    <property type="evidence" value="ECO:0007669"/>
    <property type="project" value="UniProtKB-SubCell"/>
</dbReference>
<reference evidence="7 8" key="1">
    <citation type="submission" date="2018-04" db="EMBL/GenBank/DDBJ databases">
        <title>Genomic Encyclopedia of Archaeal and Bacterial Type Strains, Phase II (KMG-II): from individual species to whole genera.</title>
        <authorList>
            <person name="Goeker M."/>
        </authorList>
    </citation>
    <scope>NUCLEOTIDE SEQUENCE [LARGE SCALE GENOMIC DNA]</scope>
    <source>
        <strain evidence="7 8">DSM 45787</strain>
    </source>
</reference>
<evidence type="ECO:0000256" key="6">
    <source>
        <dbReference type="SAM" id="Phobius"/>
    </source>
</evidence>
<feature type="transmembrane region" description="Helical" evidence="6">
    <location>
        <begin position="48"/>
        <end position="69"/>
    </location>
</feature>
<sequence length="99" mass="11114">MTRTDHNENTRPRETTSLHLKSFGWMLLFTAIAFALVGGGYFPAPVTFTVLLFLAFVQLILQLTTFMHLDRRSQLPILFIVSGVGFSVIIAVALWIMKG</sequence>
<proteinExistence type="predicted"/>
<dbReference type="RefSeq" id="WP_108021801.1">
    <property type="nucleotide sequence ID" value="NZ_QBKR01000003.1"/>
</dbReference>
<comment type="subcellular location">
    <subcellularLocation>
        <location evidence="1">Cell membrane</location>
        <topology evidence="1">Multi-pass membrane protein</topology>
    </subcellularLocation>
</comment>
<dbReference type="InterPro" id="IPR005171">
    <property type="entry name" value="Cyt_c_oxidase_su4_prok"/>
</dbReference>
<dbReference type="OrthoDB" id="2990188at2"/>
<keyword evidence="2" id="KW-1003">Cell membrane</keyword>
<dbReference type="Proteomes" id="UP000244240">
    <property type="component" value="Unassembled WGS sequence"/>
</dbReference>
<evidence type="ECO:0000256" key="4">
    <source>
        <dbReference type="ARBA" id="ARBA00022989"/>
    </source>
</evidence>
<evidence type="ECO:0000256" key="1">
    <source>
        <dbReference type="ARBA" id="ARBA00004651"/>
    </source>
</evidence>
<accession>A0A2T6C7B5</accession>
<protein>
    <submittedName>
        <fullName evidence="7">Heme/copper-type cytochrome/quinol oxidase subunit 4</fullName>
    </submittedName>
</protein>
<evidence type="ECO:0000313" key="8">
    <source>
        <dbReference type="Proteomes" id="UP000244240"/>
    </source>
</evidence>
<keyword evidence="5 6" id="KW-0472">Membrane</keyword>
<dbReference type="Pfam" id="PF03626">
    <property type="entry name" value="COX4_pro"/>
    <property type="match status" value="1"/>
</dbReference>